<dbReference type="InterPro" id="IPR050111">
    <property type="entry name" value="C-type_lectin/snaclec_domain"/>
</dbReference>
<feature type="transmembrane region" description="Helical" evidence="6">
    <location>
        <begin position="601"/>
        <end position="621"/>
    </location>
</feature>
<dbReference type="PROSITE" id="PS50262">
    <property type="entry name" value="G_PROTEIN_RECEP_F1_2"/>
    <property type="match status" value="1"/>
</dbReference>
<dbReference type="InterPro" id="IPR018378">
    <property type="entry name" value="C-type_lectin_CS"/>
</dbReference>
<feature type="transmembrane region" description="Helical" evidence="6">
    <location>
        <begin position="641"/>
        <end position="665"/>
    </location>
</feature>
<dbReference type="InterPro" id="IPR017452">
    <property type="entry name" value="GPCR_Rhodpsn_7TM"/>
</dbReference>
<keyword evidence="10" id="KW-1185">Reference proteome</keyword>
<dbReference type="GO" id="GO:0004930">
    <property type="term" value="F:G protein-coupled receptor activity"/>
    <property type="evidence" value="ECO:0007669"/>
    <property type="project" value="InterPro"/>
</dbReference>
<evidence type="ECO:0000259" key="7">
    <source>
        <dbReference type="PROSITE" id="PS50041"/>
    </source>
</evidence>
<accession>A0A6J8E4R1</accession>
<proteinExistence type="predicted"/>
<keyword evidence="4 6" id="KW-0472">Membrane</keyword>
<dbReference type="InterPro" id="IPR016186">
    <property type="entry name" value="C-type_lectin-like/link_sf"/>
</dbReference>
<dbReference type="GO" id="GO:0016020">
    <property type="term" value="C:membrane"/>
    <property type="evidence" value="ECO:0007669"/>
    <property type="project" value="UniProtKB-SubCell"/>
</dbReference>
<name>A0A6J8E4R1_MYTCO</name>
<evidence type="ECO:0000256" key="5">
    <source>
        <dbReference type="ARBA" id="ARBA00023157"/>
    </source>
</evidence>
<dbReference type="AlphaFoldDB" id="A0A6J8E4R1"/>
<dbReference type="Pfam" id="PF00059">
    <property type="entry name" value="Lectin_C"/>
    <property type="match status" value="2"/>
</dbReference>
<feature type="domain" description="C-type lectin" evidence="7">
    <location>
        <begin position="75"/>
        <end position="190"/>
    </location>
</feature>
<evidence type="ECO:0000256" key="1">
    <source>
        <dbReference type="ARBA" id="ARBA00004370"/>
    </source>
</evidence>
<comment type="subcellular location">
    <subcellularLocation>
        <location evidence="1">Membrane</location>
    </subcellularLocation>
</comment>
<feature type="transmembrane region" description="Helical" evidence="6">
    <location>
        <begin position="398"/>
        <end position="418"/>
    </location>
</feature>
<organism evidence="9 10">
    <name type="scientific">Mytilus coruscus</name>
    <name type="common">Sea mussel</name>
    <dbReference type="NCBI Taxonomy" id="42192"/>
    <lineage>
        <taxon>Eukaryota</taxon>
        <taxon>Metazoa</taxon>
        <taxon>Spiralia</taxon>
        <taxon>Lophotrochozoa</taxon>
        <taxon>Mollusca</taxon>
        <taxon>Bivalvia</taxon>
        <taxon>Autobranchia</taxon>
        <taxon>Pteriomorphia</taxon>
        <taxon>Mytilida</taxon>
        <taxon>Mytiloidea</taxon>
        <taxon>Mytilidae</taxon>
        <taxon>Mytilinae</taxon>
        <taxon>Mytilus</taxon>
    </lineage>
</organism>
<dbReference type="InterPro" id="IPR001304">
    <property type="entry name" value="C-type_lectin-like"/>
</dbReference>
<dbReference type="PROSITE" id="PS00615">
    <property type="entry name" value="C_TYPE_LECTIN_1"/>
    <property type="match status" value="2"/>
</dbReference>
<dbReference type="PROSITE" id="PS50041">
    <property type="entry name" value="C_TYPE_LECTIN_2"/>
    <property type="match status" value="2"/>
</dbReference>
<dbReference type="SMART" id="SM00034">
    <property type="entry name" value="CLECT"/>
    <property type="match status" value="2"/>
</dbReference>
<evidence type="ECO:0000256" key="3">
    <source>
        <dbReference type="ARBA" id="ARBA00022989"/>
    </source>
</evidence>
<dbReference type="Gene3D" id="3.10.100.10">
    <property type="entry name" value="Mannose-Binding Protein A, subunit A"/>
    <property type="match status" value="2"/>
</dbReference>
<feature type="domain" description="G-protein coupled receptors family 1 profile" evidence="8">
    <location>
        <begin position="339"/>
        <end position="662"/>
    </location>
</feature>
<sequence length="681" mass="78266">MILLKIDGYGKSTNHSLTYKNWGTGEPNGGKERTASLCMVFGNTRGMTWVAHIYYSLSVRKGLVQSECPFGWIHYEEGCYLFSTEPLDWYTAQGSCRGHDARLAEVTSKAQSDFLIDLAIRFNKTDNYWLGGLDDVNKGRWVWSKTDIAFNYTAWGPNGQTKQNCLDMFHLCQYKWDDNDCMVSLPFVCEKIRLNRTRLDKLYAMILSGLIGGIWYFVLALGDDYWLGGRDDVQEGRWVWSTTDKAFNYTAWGPGEPYGQTKQNCLDMINFWQYKWDDNNCMVSHQFICEKISKHMTMMFYSNKSNNSIYLEKLNNSMVTLLIPNTVFLLVLLFASLVGNGLVVYVYTFKMKSKTDDRYFIPCLAVVDMIACGLGVSFGTMMNFNPLNFRKGLICKLIWSANTLTATSSGLMLLAIAVQRYIKVRRLWNSSLSPRSKRLTITAIITVSTVISLPCIVLYGEAKVPLQSENTTITGYNCGVLPNVNQDFLFGYSITLLLFCLAVIFALVALYCVLLRIIYRQESFRKRNRSAIRSFDVNVHGIANQVMKVSGSSKCGDAKYYVDKSESCNTDIEWTRYQKEETIRTSKLTRIPFRSKRKQRFSIMFFIITLLFCISFFPRIALMIVESVISNFWDNLSDSEYVIVLSFYRGYLLNYIVNPLIYIIFDTVFRTSCKQLCCRSR</sequence>
<dbReference type="PANTHER" id="PTHR22803">
    <property type="entry name" value="MANNOSE, PHOSPHOLIPASE, LECTIN RECEPTOR RELATED"/>
    <property type="match status" value="1"/>
</dbReference>
<dbReference type="InterPro" id="IPR000276">
    <property type="entry name" value="GPCR_Rhodpsn"/>
</dbReference>
<dbReference type="SUPFAM" id="SSF81321">
    <property type="entry name" value="Family A G protein-coupled receptor-like"/>
    <property type="match status" value="1"/>
</dbReference>
<dbReference type="CDD" id="cd00637">
    <property type="entry name" value="7tm_classA_rhodopsin-like"/>
    <property type="match status" value="1"/>
</dbReference>
<reference evidence="9 10" key="1">
    <citation type="submission" date="2020-06" db="EMBL/GenBank/DDBJ databases">
        <authorList>
            <person name="Li R."/>
            <person name="Bekaert M."/>
        </authorList>
    </citation>
    <scope>NUCLEOTIDE SEQUENCE [LARGE SCALE GENOMIC DNA]</scope>
    <source>
        <strain evidence="10">wild</strain>
    </source>
</reference>
<feature type="transmembrane region" description="Helical" evidence="6">
    <location>
        <begin position="202"/>
        <end position="222"/>
    </location>
</feature>
<feature type="domain" description="C-type lectin" evidence="7">
    <location>
        <begin position="225"/>
        <end position="290"/>
    </location>
</feature>
<feature type="transmembrane region" description="Helical" evidence="6">
    <location>
        <begin position="439"/>
        <end position="460"/>
    </location>
</feature>
<evidence type="ECO:0000256" key="4">
    <source>
        <dbReference type="ARBA" id="ARBA00023136"/>
    </source>
</evidence>
<gene>
    <name evidence="9" type="ORF">MCOR_46869</name>
</gene>
<keyword evidence="2 6" id="KW-0812">Transmembrane</keyword>
<dbReference type="CDD" id="cd00037">
    <property type="entry name" value="CLECT"/>
    <property type="match status" value="2"/>
</dbReference>
<dbReference type="PRINTS" id="PR00237">
    <property type="entry name" value="GPCRRHODOPSN"/>
</dbReference>
<feature type="transmembrane region" description="Helical" evidence="6">
    <location>
        <begin position="489"/>
        <end position="519"/>
    </location>
</feature>
<dbReference type="InterPro" id="IPR016187">
    <property type="entry name" value="CTDL_fold"/>
</dbReference>
<dbReference type="SUPFAM" id="SSF56436">
    <property type="entry name" value="C-type lectin-like"/>
    <property type="match status" value="2"/>
</dbReference>
<evidence type="ECO:0000313" key="9">
    <source>
        <dbReference type="EMBL" id="CAC5414021.1"/>
    </source>
</evidence>
<dbReference type="Gene3D" id="1.20.1070.10">
    <property type="entry name" value="Rhodopsin 7-helix transmembrane proteins"/>
    <property type="match status" value="1"/>
</dbReference>
<dbReference type="EMBL" id="CACVKT020008310">
    <property type="protein sequence ID" value="CAC5414021.1"/>
    <property type="molecule type" value="Genomic_DNA"/>
</dbReference>
<protein>
    <recommendedName>
        <fullName evidence="11">C-type lectin domain-containing protein</fullName>
    </recommendedName>
</protein>
<evidence type="ECO:0000256" key="6">
    <source>
        <dbReference type="SAM" id="Phobius"/>
    </source>
</evidence>
<feature type="transmembrane region" description="Helical" evidence="6">
    <location>
        <begin position="327"/>
        <end position="347"/>
    </location>
</feature>
<dbReference type="Pfam" id="PF00001">
    <property type="entry name" value="7tm_1"/>
    <property type="match status" value="1"/>
</dbReference>
<evidence type="ECO:0000256" key="2">
    <source>
        <dbReference type="ARBA" id="ARBA00022692"/>
    </source>
</evidence>
<dbReference type="Proteomes" id="UP000507470">
    <property type="component" value="Unassembled WGS sequence"/>
</dbReference>
<evidence type="ECO:0000313" key="10">
    <source>
        <dbReference type="Proteomes" id="UP000507470"/>
    </source>
</evidence>
<keyword evidence="3 6" id="KW-1133">Transmembrane helix</keyword>
<keyword evidence="5" id="KW-1015">Disulfide bond</keyword>
<feature type="transmembrane region" description="Helical" evidence="6">
    <location>
        <begin position="359"/>
        <end position="378"/>
    </location>
</feature>
<evidence type="ECO:0008006" key="11">
    <source>
        <dbReference type="Google" id="ProtNLM"/>
    </source>
</evidence>
<evidence type="ECO:0000259" key="8">
    <source>
        <dbReference type="PROSITE" id="PS50262"/>
    </source>
</evidence>
<dbReference type="OrthoDB" id="6111218at2759"/>